<protein>
    <submittedName>
        <fullName evidence="5">XylR family transcriptional regulator</fullName>
    </submittedName>
</protein>
<dbReference type="Pfam" id="PF12833">
    <property type="entry name" value="HTH_18"/>
    <property type="match status" value="1"/>
</dbReference>
<keyword evidence="1" id="KW-0805">Transcription regulation</keyword>
<evidence type="ECO:0000256" key="1">
    <source>
        <dbReference type="ARBA" id="ARBA00023015"/>
    </source>
</evidence>
<sequence length="381" mass="42454">MPSKRVAILIESSTQYGRNLLLGIAKFARLHDWDIKFEQGGMNRPEPEWLKNWDGDGVITRVKNPSYSNALDPKRTVVINNYSPESCADGVHFYTPTDNGASVGNVAADYFVTKGYRNFAYIGISDAPYSPLRQQGFEEALAKKQLTCQVHLDPEHPGDQLEQTRQDQLTFLKSLPLPCAIFVANDSRATEILNLCNANGLSIPKDIAIIGVDNDEVICSLCAPTLSSISPNVTQMGWDMAAHLDALMNHTSPPERKPVPAIQVFERQSTKIEAVDDSAVTRATRIIQNSVTTMPSIEDIARASGVSRRTLERKFQENLKLSVKAYINQTLMARAKTLLLDTHFTVEHIARQLGISHMQKFYHLFAKETGTTPGNFRQSHQ</sequence>
<dbReference type="PROSITE" id="PS01124">
    <property type="entry name" value="HTH_ARAC_FAMILY_2"/>
    <property type="match status" value="1"/>
</dbReference>
<accession>A0ABW4Z822</accession>
<dbReference type="SUPFAM" id="SSF46689">
    <property type="entry name" value="Homeodomain-like"/>
    <property type="match status" value="2"/>
</dbReference>
<dbReference type="RefSeq" id="WP_377090109.1">
    <property type="nucleotide sequence ID" value="NZ_JBHSJL010000014.1"/>
</dbReference>
<evidence type="ECO:0000313" key="6">
    <source>
        <dbReference type="Proteomes" id="UP001597389"/>
    </source>
</evidence>
<evidence type="ECO:0000313" key="5">
    <source>
        <dbReference type="EMBL" id="MFD2157900.1"/>
    </source>
</evidence>
<feature type="domain" description="HTH araC/xylS-type" evidence="4">
    <location>
        <begin position="281"/>
        <end position="379"/>
    </location>
</feature>
<dbReference type="InterPro" id="IPR009057">
    <property type="entry name" value="Homeodomain-like_sf"/>
</dbReference>
<dbReference type="InterPro" id="IPR018060">
    <property type="entry name" value="HTH_AraC"/>
</dbReference>
<keyword evidence="2" id="KW-0238">DNA-binding</keyword>
<dbReference type="Proteomes" id="UP001597389">
    <property type="component" value="Unassembled WGS sequence"/>
</dbReference>
<dbReference type="SMART" id="SM00342">
    <property type="entry name" value="HTH_ARAC"/>
    <property type="match status" value="1"/>
</dbReference>
<dbReference type="InterPro" id="IPR046335">
    <property type="entry name" value="LacI/GalR-like_sensor"/>
</dbReference>
<gene>
    <name evidence="5" type="ORF">ACFSW8_03190</name>
</gene>
<dbReference type="InterPro" id="IPR028082">
    <property type="entry name" value="Peripla_BP_I"/>
</dbReference>
<keyword evidence="3" id="KW-0804">Transcription</keyword>
<name>A0ABW4Z822_9BACT</name>
<comment type="caution">
    <text evidence="5">The sequence shown here is derived from an EMBL/GenBank/DDBJ whole genome shotgun (WGS) entry which is preliminary data.</text>
</comment>
<dbReference type="PANTHER" id="PTHR30146">
    <property type="entry name" value="LACI-RELATED TRANSCRIPTIONAL REPRESSOR"/>
    <property type="match status" value="1"/>
</dbReference>
<dbReference type="SUPFAM" id="SSF53822">
    <property type="entry name" value="Periplasmic binding protein-like I"/>
    <property type="match status" value="1"/>
</dbReference>
<dbReference type="PANTHER" id="PTHR30146:SF24">
    <property type="entry name" value="XYLOSE OPERON REGULATORY PROTEIN"/>
    <property type="match status" value="1"/>
</dbReference>
<evidence type="ECO:0000256" key="3">
    <source>
        <dbReference type="ARBA" id="ARBA00023163"/>
    </source>
</evidence>
<dbReference type="Gene3D" id="3.40.50.2300">
    <property type="match status" value="2"/>
</dbReference>
<dbReference type="EMBL" id="JBHUJB010000015">
    <property type="protein sequence ID" value="MFD2157900.1"/>
    <property type="molecule type" value="Genomic_DNA"/>
</dbReference>
<evidence type="ECO:0000259" key="4">
    <source>
        <dbReference type="PROSITE" id="PS01124"/>
    </source>
</evidence>
<evidence type="ECO:0000256" key="2">
    <source>
        <dbReference type="ARBA" id="ARBA00023125"/>
    </source>
</evidence>
<dbReference type="Gene3D" id="1.10.10.60">
    <property type="entry name" value="Homeodomain-like"/>
    <property type="match status" value="1"/>
</dbReference>
<organism evidence="5 6">
    <name type="scientific">Rubritalea tangerina</name>
    <dbReference type="NCBI Taxonomy" id="430798"/>
    <lineage>
        <taxon>Bacteria</taxon>
        <taxon>Pseudomonadati</taxon>
        <taxon>Verrucomicrobiota</taxon>
        <taxon>Verrucomicrobiia</taxon>
        <taxon>Verrucomicrobiales</taxon>
        <taxon>Rubritaleaceae</taxon>
        <taxon>Rubritalea</taxon>
    </lineage>
</organism>
<dbReference type="Pfam" id="PF13377">
    <property type="entry name" value="Peripla_BP_3"/>
    <property type="match status" value="1"/>
</dbReference>
<keyword evidence="6" id="KW-1185">Reference proteome</keyword>
<dbReference type="CDD" id="cd01543">
    <property type="entry name" value="PBP1_XylR"/>
    <property type="match status" value="1"/>
</dbReference>
<proteinExistence type="predicted"/>
<reference evidence="6" key="1">
    <citation type="journal article" date="2019" name="Int. J. Syst. Evol. Microbiol.">
        <title>The Global Catalogue of Microorganisms (GCM) 10K type strain sequencing project: providing services to taxonomists for standard genome sequencing and annotation.</title>
        <authorList>
            <consortium name="The Broad Institute Genomics Platform"/>
            <consortium name="The Broad Institute Genome Sequencing Center for Infectious Disease"/>
            <person name="Wu L."/>
            <person name="Ma J."/>
        </authorList>
    </citation>
    <scope>NUCLEOTIDE SEQUENCE [LARGE SCALE GENOMIC DNA]</scope>
    <source>
        <strain evidence="6">CCUG 57942</strain>
    </source>
</reference>